<keyword evidence="2" id="KW-1185">Reference proteome</keyword>
<evidence type="ECO:0000313" key="1">
    <source>
        <dbReference type="EMBL" id="RKN84385.1"/>
    </source>
</evidence>
<evidence type="ECO:0000313" key="2">
    <source>
        <dbReference type="Proteomes" id="UP000282311"/>
    </source>
</evidence>
<dbReference type="EMBL" id="RBAH01000008">
    <property type="protein sequence ID" value="RKN84385.1"/>
    <property type="molecule type" value="Genomic_DNA"/>
</dbReference>
<organism evidence="1 2">
    <name type="scientific">Paenibacillus ginsengarvi</name>
    <dbReference type="NCBI Taxonomy" id="400777"/>
    <lineage>
        <taxon>Bacteria</taxon>
        <taxon>Bacillati</taxon>
        <taxon>Bacillota</taxon>
        <taxon>Bacilli</taxon>
        <taxon>Bacillales</taxon>
        <taxon>Paenibacillaceae</taxon>
        <taxon>Paenibacillus</taxon>
    </lineage>
</organism>
<dbReference type="Proteomes" id="UP000282311">
    <property type="component" value="Unassembled WGS sequence"/>
</dbReference>
<proteinExistence type="predicted"/>
<dbReference type="RefSeq" id="WP_120747641.1">
    <property type="nucleotide sequence ID" value="NZ_RBAH01000008.1"/>
</dbReference>
<protein>
    <submittedName>
        <fullName evidence="1">DUF3895 domain-containing protein</fullName>
    </submittedName>
</protein>
<name>A0A3B0CE78_9BACL</name>
<dbReference type="InterPro" id="IPR024995">
    <property type="entry name" value="DUF3895"/>
</dbReference>
<gene>
    <name evidence="1" type="ORF">D7M11_12905</name>
</gene>
<dbReference type="AlphaFoldDB" id="A0A3B0CE78"/>
<dbReference type="Pfam" id="PF13034">
    <property type="entry name" value="DUF3895"/>
    <property type="match status" value="1"/>
</dbReference>
<reference evidence="1 2" key="1">
    <citation type="journal article" date="2007" name="Int. J. Syst. Evol. Microbiol.">
        <title>Paenibacillus ginsengarvi sp. nov., isolated from soil from ginseng cultivation.</title>
        <authorList>
            <person name="Yoon M.H."/>
            <person name="Ten L.N."/>
            <person name="Im W.T."/>
        </authorList>
    </citation>
    <scope>NUCLEOTIDE SEQUENCE [LARGE SCALE GENOMIC DNA]</scope>
    <source>
        <strain evidence="1 2">KCTC 13059</strain>
    </source>
</reference>
<dbReference type="OrthoDB" id="2183421at2"/>
<comment type="caution">
    <text evidence="1">The sequence shown here is derived from an EMBL/GenBank/DDBJ whole genome shotgun (WGS) entry which is preliminary data.</text>
</comment>
<accession>A0A3B0CE78</accession>
<sequence>MKLSEEQRDEILGLLAEDQVRYLKEEMKRGKRTVFANAIAKQKGERVPETATFEDIEQLIDSWVLVGYTDAGHVTPELKCECGRSLRHQYHVINKQTGAEHKFGIDHLELHTGIDAKTVADIRSGFSQIDLELDEILLKIDAGWSIRKEPLPPFEHLTLPVDIQRHIDLGLPLLERQIARIKTLLNDYARVRRQTYIESRPVVPNVKLVPQEEPDLFSFLEPEPEMEPTPDPAAVFGDGLSEETKRAILGYLRDGVQSSKIIAELLIKHGKTSDSRFITGTPKIVVDVCWYIESFIPSEQCRLISVEQNDRLYEWCGSDK</sequence>